<protein>
    <submittedName>
        <fullName evidence="2">Uncharacterized protein</fullName>
    </submittedName>
</protein>
<evidence type="ECO:0000256" key="1">
    <source>
        <dbReference type="SAM" id="SignalP"/>
    </source>
</evidence>
<dbReference type="Proteomes" id="UP000730481">
    <property type="component" value="Unassembled WGS sequence"/>
</dbReference>
<evidence type="ECO:0000313" key="3">
    <source>
        <dbReference type="Proteomes" id="UP000730481"/>
    </source>
</evidence>
<feature type="chain" id="PRO_5040121050" evidence="1">
    <location>
        <begin position="21"/>
        <end position="93"/>
    </location>
</feature>
<feature type="signal peptide" evidence="1">
    <location>
        <begin position="1"/>
        <end position="20"/>
    </location>
</feature>
<dbReference type="PROSITE" id="PS51257">
    <property type="entry name" value="PROKAR_LIPOPROTEIN"/>
    <property type="match status" value="1"/>
</dbReference>
<accession>A0A9P5AC36</accession>
<gene>
    <name evidence="2" type="ORF">FBEOM_10956</name>
</gene>
<reference evidence="2" key="2">
    <citation type="submission" date="2020-02" db="EMBL/GenBank/DDBJ databases">
        <title>Identification and distribution of gene clusters putatively required for synthesis of sphingolipid metabolism inhibitors in phylogenetically diverse species of the filamentous fungus Fusarium.</title>
        <authorList>
            <person name="Kim H.-S."/>
            <person name="Busman M."/>
            <person name="Brown D.W."/>
            <person name="Divon H."/>
            <person name="Uhlig S."/>
            <person name="Proctor R.H."/>
        </authorList>
    </citation>
    <scope>NUCLEOTIDE SEQUENCE</scope>
    <source>
        <strain evidence="2">NRRL 25174</strain>
    </source>
</reference>
<proteinExistence type="predicted"/>
<keyword evidence="1" id="KW-0732">Signal</keyword>
<keyword evidence="3" id="KW-1185">Reference proteome</keyword>
<sequence>MARLLNIVAILFAGFAVVQGCVHCQCLYQDGSHCCVQELPSGADADCQALCKDAKQAGPNQFQPGPACNAGGKSDCVSTWNAHFRTKCYGYPN</sequence>
<dbReference type="EMBL" id="PVQB02000579">
    <property type="protein sequence ID" value="KAF4335212.1"/>
    <property type="molecule type" value="Genomic_DNA"/>
</dbReference>
<evidence type="ECO:0000313" key="2">
    <source>
        <dbReference type="EMBL" id="KAF4335212.1"/>
    </source>
</evidence>
<name>A0A9P5AC36_9HYPO</name>
<dbReference type="OrthoDB" id="2818448at2759"/>
<dbReference type="AlphaFoldDB" id="A0A9P5AC36"/>
<comment type="caution">
    <text evidence="2">The sequence shown here is derived from an EMBL/GenBank/DDBJ whole genome shotgun (WGS) entry which is preliminary data.</text>
</comment>
<organism evidence="2 3">
    <name type="scientific">Fusarium beomiforme</name>
    <dbReference type="NCBI Taxonomy" id="44412"/>
    <lineage>
        <taxon>Eukaryota</taxon>
        <taxon>Fungi</taxon>
        <taxon>Dikarya</taxon>
        <taxon>Ascomycota</taxon>
        <taxon>Pezizomycotina</taxon>
        <taxon>Sordariomycetes</taxon>
        <taxon>Hypocreomycetidae</taxon>
        <taxon>Hypocreales</taxon>
        <taxon>Nectriaceae</taxon>
        <taxon>Fusarium</taxon>
        <taxon>Fusarium burgessii species complex</taxon>
    </lineage>
</organism>
<reference evidence="2" key="1">
    <citation type="journal article" date="2017" name="Mycologia">
        <title>Fusarium algeriense, sp. nov., a novel toxigenic crown rot pathogen of durum wheat from Algeria is nested in the Fusarium burgessii species complex.</title>
        <authorList>
            <person name="Laraba I."/>
            <person name="Keddad A."/>
            <person name="Boureghda H."/>
            <person name="Abdallah N."/>
            <person name="Vaughan M.M."/>
            <person name="Proctor R.H."/>
            <person name="Busman M."/>
            <person name="O'Donnell K."/>
        </authorList>
    </citation>
    <scope>NUCLEOTIDE SEQUENCE</scope>
    <source>
        <strain evidence="2">NRRL 25174</strain>
    </source>
</reference>